<dbReference type="AlphaFoldDB" id="A0A8E5HV34"/>
<comment type="similarity">
    <text evidence="1">Belongs to the FMO family.</text>
</comment>
<proteinExistence type="inferred from homology"/>
<dbReference type="PIRSF" id="PIRSF000332">
    <property type="entry name" value="FMO"/>
    <property type="match status" value="1"/>
</dbReference>
<evidence type="ECO:0008006" key="8">
    <source>
        <dbReference type="Google" id="ProtNLM"/>
    </source>
</evidence>
<gene>
    <name evidence="6" type="ORF">UV8b_06023</name>
</gene>
<protein>
    <recommendedName>
        <fullName evidence="8">FAD dependent oxidoreductase</fullName>
    </recommendedName>
</protein>
<dbReference type="InterPro" id="IPR020946">
    <property type="entry name" value="Flavin_mOase-like"/>
</dbReference>
<dbReference type="SUPFAM" id="SSF51905">
    <property type="entry name" value="FAD/NAD(P)-binding domain"/>
    <property type="match status" value="2"/>
</dbReference>
<dbReference type="GeneID" id="66066800"/>
<organism evidence="6 7">
    <name type="scientific">Ustilaginoidea virens</name>
    <name type="common">Rice false smut fungus</name>
    <name type="synonym">Villosiclava virens</name>
    <dbReference type="NCBI Taxonomy" id="1159556"/>
    <lineage>
        <taxon>Eukaryota</taxon>
        <taxon>Fungi</taxon>
        <taxon>Dikarya</taxon>
        <taxon>Ascomycota</taxon>
        <taxon>Pezizomycotina</taxon>
        <taxon>Sordariomycetes</taxon>
        <taxon>Hypocreomycetidae</taxon>
        <taxon>Hypocreales</taxon>
        <taxon>Clavicipitaceae</taxon>
        <taxon>Ustilaginoidea</taxon>
    </lineage>
</organism>
<dbReference type="Proteomes" id="UP000027002">
    <property type="component" value="Chromosome 4"/>
</dbReference>
<name>A0A8E5HV34_USTVR</name>
<evidence type="ECO:0000313" key="6">
    <source>
        <dbReference type="EMBL" id="QUC21779.1"/>
    </source>
</evidence>
<evidence type="ECO:0000256" key="5">
    <source>
        <dbReference type="ARBA" id="ARBA00023002"/>
    </source>
</evidence>
<sequence length="510" mass="56534">MQDPVTRKVAVIGAGMSGVLSAAHLQRVGLRVTVFERNQQVGGIWLYCKDAAIEPEYPCSNPSHIERIGWDKRSGKIRQRILHAPPGSAMSPERALPKTVLMMPRPCYDNLATNIATPLVQTTLNPWPKDTPDFVHHCKVKEYVQETSERIGMRKVTVFGAYVTNVYKHGPKWNVNWKVLQDRAETGELVEICHHEVFDAVVVASGHYDAPRIPDIPGLVEAKAGWPARVLHSKSFRNGARFEGQNVLLVGGGVSSTDIAREISDSAQTIYQSTRNGSFDMPASKLPANASRVSEVVAIGTTPPDSPAPTDSPFTIYLKCNRVLHGIDAIVFCTGYHVTVPFLPQYHNHSITPQQADDKVLITDGSQVHNLHQDIFYMPDPTLAFVGIPIFNTTFSLFEFQAIAVAAFLSGIARLPSMDVLRVEYDDRVRLKGYGRRFHILGDEEESYVSRLINWVNGGRSSRGLPLINGHTEAWKEAKQQVDLEILKLRALKVAESSKEQTFAQSAGSH</sequence>
<dbReference type="GO" id="GO:0004499">
    <property type="term" value="F:N,N-dimethylaniline monooxygenase activity"/>
    <property type="evidence" value="ECO:0007669"/>
    <property type="project" value="InterPro"/>
</dbReference>
<keyword evidence="2" id="KW-0285">Flavoprotein</keyword>
<dbReference type="Gene3D" id="3.50.50.60">
    <property type="entry name" value="FAD/NAD(P)-binding domain"/>
    <property type="match status" value="2"/>
</dbReference>
<evidence type="ECO:0000256" key="4">
    <source>
        <dbReference type="ARBA" id="ARBA00022857"/>
    </source>
</evidence>
<dbReference type="OrthoDB" id="66881at2759"/>
<dbReference type="PANTHER" id="PTHR23023">
    <property type="entry name" value="DIMETHYLANILINE MONOOXYGENASE"/>
    <property type="match status" value="1"/>
</dbReference>
<accession>A0A8E5HV34</accession>
<dbReference type="Pfam" id="PF13450">
    <property type="entry name" value="NAD_binding_8"/>
    <property type="match status" value="1"/>
</dbReference>
<dbReference type="GO" id="GO:0050661">
    <property type="term" value="F:NADP binding"/>
    <property type="evidence" value="ECO:0007669"/>
    <property type="project" value="InterPro"/>
</dbReference>
<dbReference type="GO" id="GO:0050660">
    <property type="term" value="F:flavin adenine dinucleotide binding"/>
    <property type="evidence" value="ECO:0007669"/>
    <property type="project" value="InterPro"/>
</dbReference>
<dbReference type="RefSeq" id="XP_042999452.1">
    <property type="nucleotide sequence ID" value="XM_043143520.1"/>
</dbReference>
<reference evidence="6" key="1">
    <citation type="submission" date="2020-03" db="EMBL/GenBank/DDBJ databases">
        <title>A mixture of massive structural variations and highly conserved coding sequences in Ustilaginoidea virens genome.</title>
        <authorList>
            <person name="Zhang K."/>
            <person name="Zhao Z."/>
            <person name="Zhang Z."/>
            <person name="Li Y."/>
            <person name="Hsiang T."/>
            <person name="Sun W."/>
        </authorList>
    </citation>
    <scope>NUCLEOTIDE SEQUENCE</scope>
    <source>
        <strain evidence="6">UV-8b</strain>
    </source>
</reference>
<keyword evidence="3" id="KW-0274">FAD</keyword>
<keyword evidence="4" id="KW-0521">NADP</keyword>
<evidence type="ECO:0000256" key="3">
    <source>
        <dbReference type="ARBA" id="ARBA00022827"/>
    </source>
</evidence>
<dbReference type="EMBL" id="CP072756">
    <property type="protein sequence ID" value="QUC21779.1"/>
    <property type="molecule type" value="Genomic_DNA"/>
</dbReference>
<dbReference type="Pfam" id="PF00743">
    <property type="entry name" value="FMO-like"/>
    <property type="match status" value="1"/>
</dbReference>
<evidence type="ECO:0000256" key="1">
    <source>
        <dbReference type="ARBA" id="ARBA00009183"/>
    </source>
</evidence>
<dbReference type="InterPro" id="IPR036188">
    <property type="entry name" value="FAD/NAD-bd_sf"/>
</dbReference>
<keyword evidence="7" id="KW-1185">Reference proteome</keyword>
<evidence type="ECO:0000313" key="7">
    <source>
        <dbReference type="Proteomes" id="UP000027002"/>
    </source>
</evidence>
<dbReference type="InterPro" id="IPR050346">
    <property type="entry name" value="FMO-like"/>
</dbReference>
<dbReference type="InterPro" id="IPR000960">
    <property type="entry name" value="Flavin_mOase"/>
</dbReference>
<dbReference type="KEGG" id="uvi:66066800"/>
<evidence type="ECO:0000256" key="2">
    <source>
        <dbReference type="ARBA" id="ARBA00022630"/>
    </source>
</evidence>
<dbReference type="PRINTS" id="PR00419">
    <property type="entry name" value="ADXRDTASE"/>
</dbReference>
<keyword evidence="5" id="KW-0560">Oxidoreductase</keyword>